<sequence length="94" mass="10928">FRVKKLKELRESVENIFGYYLNEVVIPEPKSDINSEYEDGQSSDADYTSLEDDQSDQLHISSENEDVQSDEDETEYISLEDNLSDYLSDLYDES</sequence>
<reference evidence="1" key="1">
    <citation type="submission" date="2021-06" db="EMBL/GenBank/DDBJ databases">
        <authorList>
            <person name="Kallberg Y."/>
            <person name="Tangrot J."/>
            <person name="Rosling A."/>
        </authorList>
    </citation>
    <scope>NUCLEOTIDE SEQUENCE</scope>
    <source>
        <strain evidence="1">IL203A</strain>
    </source>
</reference>
<evidence type="ECO:0000313" key="2">
    <source>
        <dbReference type="Proteomes" id="UP000789702"/>
    </source>
</evidence>
<protein>
    <submittedName>
        <fullName evidence="1">6847_t:CDS:1</fullName>
    </submittedName>
</protein>
<proteinExistence type="predicted"/>
<accession>A0ACA9MAN6</accession>
<feature type="non-terminal residue" evidence="1">
    <location>
        <position position="1"/>
    </location>
</feature>
<gene>
    <name evidence="1" type="ORF">DHETER_LOCUS6320</name>
</gene>
<dbReference type="EMBL" id="CAJVPU010007848">
    <property type="protein sequence ID" value="CAG8577354.1"/>
    <property type="molecule type" value="Genomic_DNA"/>
</dbReference>
<comment type="caution">
    <text evidence="1">The sequence shown here is derived from an EMBL/GenBank/DDBJ whole genome shotgun (WGS) entry which is preliminary data.</text>
</comment>
<dbReference type="Proteomes" id="UP000789702">
    <property type="component" value="Unassembled WGS sequence"/>
</dbReference>
<name>A0ACA9MAN6_9GLOM</name>
<evidence type="ECO:0000313" key="1">
    <source>
        <dbReference type="EMBL" id="CAG8577354.1"/>
    </source>
</evidence>
<keyword evidence="2" id="KW-1185">Reference proteome</keyword>
<organism evidence="1 2">
    <name type="scientific">Dentiscutata heterogama</name>
    <dbReference type="NCBI Taxonomy" id="1316150"/>
    <lineage>
        <taxon>Eukaryota</taxon>
        <taxon>Fungi</taxon>
        <taxon>Fungi incertae sedis</taxon>
        <taxon>Mucoromycota</taxon>
        <taxon>Glomeromycotina</taxon>
        <taxon>Glomeromycetes</taxon>
        <taxon>Diversisporales</taxon>
        <taxon>Gigasporaceae</taxon>
        <taxon>Dentiscutata</taxon>
    </lineage>
</organism>